<comment type="similarity">
    <text evidence="1">Belongs to the aldehyde dehydrogenase family.</text>
</comment>
<dbReference type="EMBL" id="JBBMQO010000001">
    <property type="protein sequence ID" value="MEM5500417.1"/>
    <property type="molecule type" value="Genomic_DNA"/>
</dbReference>
<evidence type="ECO:0000256" key="1">
    <source>
        <dbReference type="ARBA" id="ARBA00009986"/>
    </source>
</evidence>
<dbReference type="GO" id="GO:0016491">
    <property type="term" value="F:oxidoreductase activity"/>
    <property type="evidence" value="ECO:0007669"/>
    <property type="project" value="UniProtKB-KW"/>
</dbReference>
<evidence type="ECO:0000256" key="2">
    <source>
        <dbReference type="ARBA" id="ARBA00023002"/>
    </source>
</evidence>
<evidence type="ECO:0000313" key="4">
    <source>
        <dbReference type="EMBL" id="MEM5500417.1"/>
    </source>
</evidence>
<proteinExistence type="inferred from homology"/>
<dbReference type="InterPro" id="IPR016162">
    <property type="entry name" value="Ald_DH_N"/>
</dbReference>
<name>A0ABU9T2Q9_9HYPH</name>
<dbReference type="Proteomes" id="UP001477870">
    <property type="component" value="Unassembled WGS sequence"/>
</dbReference>
<dbReference type="Pfam" id="PF00171">
    <property type="entry name" value="Aldedh"/>
    <property type="match status" value="1"/>
</dbReference>
<evidence type="ECO:0000313" key="5">
    <source>
        <dbReference type="Proteomes" id="UP001477870"/>
    </source>
</evidence>
<dbReference type="InterPro" id="IPR016161">
    <property type="entry name" value="Ald_DH/histidinol_DH"/>
</dbReference>
<dbReference type="SUPFAM" id="SSF53720">
    <property type="entry name" value="ALDH-like"/>
    <property type="match status" value="1"/>
</dbReference>
<feature type="domain" description="Aldehyde dehydrogenase" evidence="3">
    <location>
        <begin position="15"/>
        <end position="473"/>
    </location>
</feature>
<dbReference type="Gene3D" id="3.40.309.10">
    <property type="entry name" value="Aldehyde Dehydrogenase, Chain A, domain 2"/>
    <property type="match status" value="1"/>
</dbReference>
<dbReference type="InterPro" id="IPR016163">
    <property type="entry name" value="Ald_DH_C"/>
</dbReference>
<dbReference type="RefSeq" id="WP_342846567.1">
    <property type="nucleotide sequence ID" value="NZ_JBBMQO010000001.1"/>
</dbReference>
<organism evidence="4 5">
    <name type="scientific">Ahrensia kielensis</name>
    <dbReference type="NCBI Taxonomy" id="76980"/>
    <lineage>
        <taxon>Bacteria</taxon>
        <taxon>Pseudomonadati</taxon>
        <taxon>Pseudomonadota</taxon>
        <taxon>Alphaproteobacteria</taxon>
        <taxon>Hyphomicrobiales</taxon>
        <taxon>Ahrensiaceae</taxon>
        <taxon>Ahrensia</taxon>
    </lineage>
</organism>
<sequence length="478" mass="51127">MSYETLQLLIDGKWRAGSEGVSEAVLNPATDEELAQVPHASEADLDEALVASLRGFEVWRKIPPADRQKILEKAASLLEARIDIIAENLSKEMGKTVPESHQELSFAISILRWYGEEGKRAYGREIPARAIGVRQIAMKQPVGPCLAFVAWNFPAVNAMRKIAGALGAGCSIIIKPSEETPATAISIARALIDAGLPDGVLNVVFGKPAEVSEYLLASPVAKKVSFTGSVEVGKHLQRLAANTLKRCTMELGGHAPFMVFDDANIELAAKMAVVGKFRNAGQVCVSPTRFLVQDAVFDEFNQRFLDETAKIKVGNGLNNDSTMGALVSARRLEAVDALVQDAIGAGAKLATGGARIGNRGNFYQPTILTDVPKDCRIMNEEPFGPVAAVSRFVSTDEILTEANRLPFGLAAYAFTSNPAITDMLADDLQSGMLAINSLQVAAPETPFGGIQDSGYGSEGGIEGLDAFMQTRLVTYSRA</sequence>
<comment type="caution">
    <text evidence="4">The sequence shown here is derived from an EMBL/GenBank/DDBJ whole genome shotgun (WGS) entry which is preliminary data.</text>
</comment>
<gene>
    <name evidence="4" type="ORF">WNY59_02330</name>
</gene>
<dbReference type="CDD" id="cd07103">
    <property type="entry name" value="ALDH_F5_SSADH_GabD"/>
    <property type="match status" value="1"/>
</dbReference>
<keyword evidence="5" id="KW-1185">Reference proteome</keyword>
<dbReference type="PANTHER" id="PTHR43353">
    <property type="entry name" value="SUCCINATE-SEMIALDEHYDE DEHYDROGENASE, MITOCHONDRIAL"/>
    <property type="match status" value="1"/>
</dbReference>
<keyword evidence="2 4" id="KW-0560">Oxidoreductase</keyword>
<dbReference type="PANTHER" id="PTHR43353:SF5">
    <property type="entry name" value="SUCCINATE-SEMIALDEHYDE DEHYDROGENASE, MITOCHONDRIAL"/>
    <property type="match status" value="1"/>
</dbReference>
<dbReference type="EC" id="1.2.1.-" evidence="4"/>
<dbReference type="Gene3D" id="3.40.605.10">
    <property type="entry name" value="Aldehyde Dehydrogenase, Chain A, domain 1"/>
    <property type="match status" value="1"/>
</dbReference>
<reference evidence="4 5" key="1">
    <citation type="submission" date="2024-03" db="EMBL/GenBank/DDBJ databases">
        <title>Community enrichment and isolation of bacterial strains for fucoidan degradation.</title>
        <authorList>
            <person name="Sichert A."/>
        </authorList>
    </citation>
    <scope>NUCLEOTIDE SEQUENCE [LARGE SCALE GENOMIC DNA]</scope>
    <source>
        <strain evidence="4 5">AS62</strain>
    </source>
</reference>
<evidence type="ECO:0000259" key="3">
    <source>
        <dbReference type="Pfam" id="PF00171"/>
    </source>
</evidence>
<protein>
    <submittedName>
        <fullName evidence="4">NAD-dependent succinate-semialdehyde dehydrogenase</fullName>
        <ecNumber evidence="4">1.2.1.-</ecNumber>
    </submittedName>
</protein>
<dbReference type="InterPro" id="IPR015590">
    <property type="entry name" value="Aldehyde_DH_dom"/>
</dbReference>
<accession>A0ABU9T2Q9</accession>
<dbReference type="InterPro" id="IPR050740">
    <property type="entry name" value="Aldehyde_DH_Superfamily"/>
</dbReference>